<evidence type="ECO:0008006" key="4">
    <source>
        <dbReference type="Google" id="ProtNLM"/>
    </source>
</evidence>
<feature type="transmembrane region" description="Helical" evidence="1">
    <location>
        <begin position="6"/>
        <end position="31"/>
    </location>
</feature>
<evidence type="ECO:0000256" key="1">
    <source>
        <dbReference type="SAM" id="Phobius"/>
    </source>
</evidence>
<keyword evidence="1" id="KW-0812">Transmembrane</keyword>
<proteinExistence type="predicted"/>
<name>A0ABT6KMW9_9MICO</name>
<gene>
    <name evidence="2" type="ORF">M2152_001539</name>
</gene>
<comment type="caution">
    <text evidence="2">The sequence shown here is derived from an EMBL/GenBank/DDBJ whole genome shotgun (WGS) entry which is preliminary data.</text>
</comment>
<evidence type="ECO:0000313" key="3">
    <source>
        <dbReference type="Proteomes" id="UP001160142"/>
    </source>
</evidence>
<organism evidence="2 3">
    <name type="scientific">Antiquaquibacter oligotrophicus</name>
    <dbReference type="NCBI Taxonomy" id="2880260"/>
    <lineage>
        <taxon>Bacteria</taxon>
        <taxon>Bacillati</taxon>
        <taxon>Actinomycetota</taxon>
        <taxon>Actinomycetes</taxon>
        <taxon>Micrococcales</taxon>
        <taxon>Microbacteriaceae</taxon>
        <taxon>Antiquaquibacter</taxon>
    </lineage>
</organism>
<sequence length="191" mass="20566">MRRGSVVLLAGAAFIAVALFCTVGVVGLVFVMGTRLSWLWEGSEYDFVRTATSSGDCFRVGPHTVMIQIELESSRGKDLEVDRIELMDANGIEIDGLGLVGAQEPPLSRDEPVTREVVAALTEPESKRPIDLSARVDERAFLLLELQMTQDQATASGVELGWVPGEPLLIDVVAFDLKATTSSCTLTGVRG</sequence>
<dbReference type="Proteomes" id="UP001160142">
    <property type="component" value="Unassembled WGS sequence"/>
</dbReference>
<evidence type="ECO:0000313" key="2">
    <source>
        <dbReference type="EMBL" id="MDH6181357.1"/>
    </source>
</evidence>
<dbReference type="EMBL" id="JARXVQ010000001">
    <property type="protein sequence ID" value="MDH6181357.1"/>
    <property type="molecule type" value="Genomic_DNA"/>
</dbReference>
<accession>A0ABT6KMW9</accession>
<keyword evidence="3" id="KW-1185">Reference proteome</keyword>
<keyword evidence="1" id="KW-1133">Transmembrane helix</keyword>
<keyword evidence="1" id="KW-0472">Membrane</keyword>
<reference evidence="2 3" key="1">
    <citation type="submission" date="2023-04" db="EMBL/GenBank/DDBJ databases">
        <title>Genome Encyclopedia of Bacteria and Archaea VI: Functional Genomics of Type Strains.</title>
        <authorList>
            <person name="Whitman W."/>
        </authorList>
    </citation>
    <scope>NUCLEOTIDE SEQUENCE [LARGE SCALE GENOMIC DNA]</scope>
    <source>
        <strain evidence="2 3">SG_E_30_P1</strain>
    </source>
</reference>
<protein>
    <recommendedName>
        <fullName evidence="4">DUF4352 domain-containing protein</fullName>
    </recommendedName>
</protein>